<protein>
    <submittedName>
        <fullName evidence="6">Crp/Fnr family transcriptional regulator</fullName>
    </submittedName>
</protein>
<reference evidence="6 7" key="1">
    <citation type="submission" date="2023-01" db="EMBL/GenBank/DDBJ databases">
        <title>Novel species of the genus Vogesella isolated from rivers.</title>
        <authorList>
            <person name="Lu H."/>
        </authorList>
    </citation>
    <scope>NUCLEOTIDE SEQUENCE [LARGE SCALE GENOMIC DNA]</scope>
    <source>
        <strain evidence="6 7">DC21W</strain>
    </source>
</reference>
<dbReference type="Pfam" id="PF00027">
    <property type="entry name" value="cNMP_binding"/>
    <property type="match status" value="1"/>
</dbReference>
<evidence type="ECO:0000256" key="2">
    <source>
        <dbReference type="ARBA" id="ARBA00023125"/>
    </source>
</evidence>
<dbReference type="PROSITE" id="PS50042">
    <property type="entry name" value="CNMP_BINDING_3"/>
    <property type="match status" value="1"/>
</dbReference>
<dbReference type="PANTHER" id="PTHR24567:SF74">
    <property type="entry name" value="HTH-TYPE TRANSCRIPTIONAL REGULATOR ARCR"/>
    <property type="match status" value="1"/>
</dbReference>
<dbReference type="CDD" id="cd00038">
    <property type="entry name" value="CAP_ED"/>
    <property type="match status" value="1"/>
</dbReference>
<dbReference type="Pfam" id="PF13545">
    <property type="entry name" value="HTH_Crp_2"/>
    <property type="match status" value="1"/>
</dbReference>
<evidence type="ECO:0000256" key="1">
    <source>
        <dbReference type="ARBA" id="ARBA00023015"/>
    </source>
</evidence>
<evidence type="ECO:0000256" key="3">
    <source>
        <dbReference type="ARBA" id="ARBA00023163"/>
    </source>
</evidence>
<dbReference type="PANTHER" id="PTHR24567">
    <property type="entry name" value="CRP FAMILY TRANSCRIPTIONAL REGULATORY PROTEIN"/>
    <property type="match status" value="1"/>
</dbReference>
<evidence type="ECO:0000313" key="7">
    <source>
        <dbReference type="Proteomes" id="UP001219956"/>
    </source>
</evidence>
<keyword evidence="2" id="KW-0238">DNA-binding</keyword>
<evidence type="ECO:0000259" key="4">
    <source>
        <dbReference type="PROSITE" id="PS50042"/>
    </source>
</evidence>
<keyword evidence="7" id="KW-1185">Reference proteome</keyword>
<evidence type="ECO:0000313" key="6">
    <source>
        <dbReference type="EMBL" id="MDC7716687.1"/>
    </source>
</evidence>
<dbReference type="InterPro" id="IPR014710">
    <property type="entry name" value="RmlC-like_jellyroll"/>
</dbReference>
<dbReference type="InterPro" id="IPR050397">
    <property type="entry name" value="Env_Response_Regulators"/>
</dbReference>
<proteinExistence type="predicted"/>
<dbReference type="SMART" id="SM00100">
    <property type="entry name" value="cNMP"/>
    <property type="match status" value="1"/>
</dbReference>
<sequence length="226" mass="24722">MSHIDVTAFLQHQPLFQQLSPVQRAALVPGTREVRGQKGQVIFQKGDPCDGMYVVVFGKVKLALTAQNGQEKVMEILHPGQSFAEAVMFLNRPCPVMAQFLEDGLLLHVSADVIMGALASDPGFARSMLAGLSLRLHSMVRDVERYSVESSRQRVASYLLQQAPAQTDGTVVHLPVNKNLIASRLNLTPETFSRMLHQLADEGLVDVQGRDIVLCNVAGLQQDGHA</sequence>
<keyword evidence="3" id="KW-0804">Transcription</keyword>
<dbReference type="SUPFAM" id="SSF46785">
    <property type="entry name" value="Winged helix' DNA-binding domain"/>
    <property type="match status" value="1"/>
</dbReference>
<organism evidence="6 7">
    <name type="scientific">Vogesella aquatica</name>
    <dbReference type="NCBI Taxonomy" id="2984206"/>
    <lineage>
        <taxon>Bacteria</taxon>
        <taxon>Pseudomonadati</taxon>
        <taxon>Pseudomonadota</taxon>
        <taxon>Betaproteobacteria</taxon>
        <taxon>Neisseriales</taxon>
        <taxon>Chromobacteriaceae</taxon>
        <taxon>Vogesella</taxon>
    </lineage>
</organism>
<dbReference type="InterPro" id="IPR036390">
    <property type="entry name" value="WH_DNA-bd_sf"/>
</dbReference>
<dbReference type="Gene3D" id="2.60.120.10">
    <property type="entry name" value="Jelly Rolls"/>
    <property type="match status" value="1"/>
</dbReference>
<dbReference type="InterPro" id="IPR000595">
    <property type="entry name" value="cNMP-bd_dom"/>
</dbReference>
<dbReference type="RefSeq" id="WP_272751082.1">
    <property type="nucleotide sequence ID" value="NZ_JAQQLF010000006.1"/>
</dbReference>
<dbReference type="SUPFAM" id="SSF51206">
    <property type="entry name" value="cAMP-binding domain-like"/>
    <property type="match status" value="1"/>
</dbReference>
<dbReference type="Gene3D" id="1.10.10.10">
    <property type="entry name" value="Winged helix-like DNA-binding domain superfamily/Winged helix DNA-binding domain"/>
    <property type="match status" value="1"/>
</dbReference>
<accession>A0ABT5IW10</accession>
<keyword evidence="1" id="KW-0805">Transcription regulation</keyword>
<evidence type="ECO:0000259" key="5">
    <source>
        <dbReference type="PROSITE" id="PS51063"/>
    </source>
</evidence>
<gene>
    <name evidence="6" type="ORF">PQU95_05595</name>
</gene>
<dbReference type="InterPro" id="IPR012318">
    <property type="entry name" value="HTH_CRP"/>
</dbReference>
<comment type="caution">
    <text evidence="6">The sequence shown here is derived from an EMBL/GenBank/DDBJ whole genome shotgun (WGS) entry which is preliminary data.</text>
</comment>
<dbReference type="InterPro" id="IPR018490">
    <property type="entry name" value="cNMP-bd_dom_sf"/>
</dbReference>
<dbReference type="EMBL" id="JAQQLF010000006">
    <property type="protein sequence ID" value="MDC7716687.1"/>
    <property type="molecule type" value="Genomic_DNA"/>
</dbReference>
<dbReference type="InterPro" id="IPR036388">
    <property type="entry name" value="WH-like_DNA-bd_sf"/>
</dbReference>
<feature type="domain" description="HTH crp-type" evidence="5">
    <location>
        <begin position="149"/>
        <end position="218"/>
    </location>
</feature>
<dbReference type="SMART" id="SM00419">
    <property type="entry name" value="HTH_CRP"/>
    <property type="match status" value="1"/>
</dbReference>
<feature type="domain" description="Cyclic nucleotide-binding" evidence="4">
    <location>
        <begin position="15"/>
        <end position="93"/>
    </location>
</feature>
<dbReference type="Proteomes" id="UP001219956">
    <property type="component" value="Unassembled WGS sequence"/>
</dbReference>
<name>A0ABT5IW10_9NEIS</name>
<dbReference type="PROSITE" id="PS51063">
    <property type="entry name" value="HTH_CRP_2"/>
    <property type="match status" value="1"/>
</dbReference>